<comment type="function">
    <text evidence="1 13">Catalyzes the synthesis of the hydroxymethylpyrimidine phosphate (HMP-P) moiety of thiamine from aminoimidazole ribotide (AIR) in a radical S-adenosyl-L-methionine (SAM)-dependent reaction.</text>
</comment>
<dbReference type="GO" id="GO:0008270">
    <property type="term" value="F:zinc ion binding"/>
    <property type="evidence" value="ECO:0007669"/>
    <property type="project" value="UniProtKB-UniRule"/>
</dbReference>
<comment type="caution">
    <text evidence="15">The sequence shown here is derived from an EMBL/GenBank/DDBJ whole genome shotgun (WGS) entry which is preliminary data.</text>
</comment>
<dbReference type="GO" id="GO:0051539">
    <property type="term" value="F:4 iron, 4 sulfur cluster binding"/>
    <property type="evidence" value="ECO:0007669"/>
    <property type="project" value="UniProtKB-KW"/>
</dbReference>
<evidence type="ECO:0000313" key="16">
    <source>
        <dbReference type="Proteomes" id="UP001160758"/>
    </source>
</evidence>
<name>A0AA42V8W8_AERCA</name>
<comment type="cofactor">
    <cofactor evidence="13">
        <name>[4Fe-4S] cluster</name>
        <dbReference type="ChEBI" id="CHEBI:49883"/>
    </cofactor>
    <text evidence="13">Binds 1 [4Fe-4S] cluster per subunit. The cluster is coordinated with 3 cysteines and an exchangeable S-adenosyl-L-methionine.</text>
</comment>
<feature type="binding site" evidence="13">
    <location>
        <position position="436"/>
    </location>
    <ligand>
        <name>substrate</name>
    </ligand>
</feature>
<evidence type="ECO:0000256" key="6">
    <source>
        <dbReference type="ARBA" id="ARBA00022833"/>
    </source>
</evidence>
<dbReference type="Proteomes" id="UP001160758">
    <property type="component" value="Unassembled WGS sequence"/>
</dbReference>
<dbReference type="Gene3D" id="3.20.20.540">
    <property type="entry name" value="Radical SAM ThiC family, central domain"/>
    <property type="match status" value="1"/>
</dbReference>
<dbReference type="SFLD" id="SFLDF00407">
    <property type="entry name" value="phosphomethylpyrimidine_syntha"/>
    <property type="match status" value="1"/>
</dbReference>
<feature type="binding site" evidence="13">
    <location>
        <position position="565"/>
    </location>
    <ligand>
        <name>[4Fe-4S] cluster</name>
        <dbReference type="ChEBI" id="CHEBI:49883"/>
        <note>4Fe-4S-S-AdoMet</note>
    </ligand>
</feature>
<evidence type="ECO:0000256" key="13">
    <source>
        <dbReference type="HAMAP-Rule" id="MF_00089"/>
    </source>
</evidence>
<evidence type="ECO:0000256" key="7">
    <source>
        <dbReference type="ARBA" id="ARBA00022977"/>
    </source>
</evidence>
<evidence type="ECO:0000256" key="10">
    <source>
        <dbReference type="ARBA" id="ARBA00023239"/>
    </source>
</evidence>
<feature type="domain" description="ThiC-associated" evidence="14">
    <location>
        <begin position="3"/>
        <end position="83"/>
    </location>
</feature>
<dbReference type="AlphaFoldDB" id="A0AA42V8W8"/>
<feature type="binding site" evidence="13">
    <location>
        <position position="477"/>
    </location>
    <ligand>
        <name>Zn(2+)</name>
        <dbReference type="ChEBI" id="CHEBI:29105"/>
    </ligand>
</feature>
<dbReference type="GO" id="GO:0070284">
    <property type="term" value="F:phosphomethylpyrimidine synthase activity"/>
    <property type="evidence" value="ECO:0007669"/>
    <property type="project" value="UniProtKB-EC"/>
</dbReference>
<dbReference type="PANTHER" id="PTHR30557">
    <property type="entry name" value="THIAMINE BIOSYNTHESIS PROTEIN THIC"/>
    <property type="match status" value="1"/>
</dbReference>
<dbReference type="PANTHER" id="PTHR30557:SF1">
    <property type="entry name" value="PHOSPHOMETHYLPYRIMIDINE SYNTHASE, CHLOROPLASTIC"/>
    <property type="match status" value="1"/>
</dbReference>
<comment type="subunit">
    <text evidence="13">Homodimer.</text>
</comment>
<dbReference type="FunFam" id="3.20.20.540:FF:000001">
    <property type="entry name" value="Phosphomethylpyrimidine synthase"/>
    <property type="match status" value="1"/>
</dbReference>
<dbReference type="NCBIfam" id="NF006763">
    <property type="entry name" value="PRK09284.1"/>
    <property type="match status" value="1"/>
</dbReference>
<dbReference type="EMBL" id="JAOCFT010000001">
    <property type="protein sequence ID" value="MDH1896377.1"/>
    <property type="molecule type" value="Genomic_DNA"/>
</dbReference>
<dbReference type="InterPro" id="IPR025747">
    <property type="entry name" value="ThiC-associated_dom"/>
</dbReference>
<keyword evidence="7 13" id="KW-0784">Thiamine biosynthesis</keyword>
<feature type="binding site" evidence="13">
    <location>
        <begin position="370"/>
        <end position="373"/>
    </location>
    <ligand>
        <name>substrate</name>
    </ligand>
</feature>
<reference evidence="15" key="1">
    <citation type="submission" date="2022-09" db="EMBL/GenBank/DDBJ databases">
        <title>Intensive care unit water sources are persistently colonized with multi-drug resistant bacteria and are the site of extensive horizontal gene transfer of antibiotic resistance genes.</title>
        <authorList>
            <person name="Diorio-Toth L."/>
        </authorList>
    </citation>
    <scope>NUCLEOTIDE SEQUENCE</scope>
    <source>
        <strain evidence="15">GD03796</strain>
    </source>
</reference>
<evidence type="ECO:0000256" key="5">
    <source>
        <dbReference type="ARBA" id="ARBA00022723"/>
    </source>
</evidence>
<evidence type="ECO:0000256" key="11">
    <source>
        <dbReference type="ARBA" id="ARBA00050218"/>
    </source>
</evidence>
<keyword evidence="10 13" id="KW-0456">Lyase</keyword>
<keyword evidence="8 13" id="KW-0408">Iron</keyword>
<sequence>MAHPNSRRIFIQGSRPDIRVPLREIQLADTFVGGTKEAPQFEPNEPVPVYDTSGPYGEEAAPIDVRRGLPRLREAWVLERADTDALDGLSSTFTQERLADEGLDHLRFEHLPSARRAKPGRRVTQLHYARQGIVTPEMEFIALRENMGRERVRSELLRTQHPGQGFGARLPQNITPEFVRDEVAAGRAIIPSNINHPEAEPMIIGRNFLVKINANIGNSAVTSSIEEEVEKLVWSTRWGADTVMDLSTGRYIHETREWILRNSPVPIGTVPIYQALEKTNGIAEDLTWELFRDTLLEQAEQGVDYFTIHAGVLLRFVPMTAKRLTGIVSRGGSIMAKWCLSHHKENFLYEHFREICEICAAYDVSLSLGDGLRPGSVYDANDEAQFAELRTLGELTKIAWEYDVQVMIEGPGHVPMHMIERNMTEQLEHCHEAPFYTLGPLTTDIAPGYDHFTSGIGAALIGWYGCAMLCYVTPKEHLGLPNKEDVKQGLITYKIAAHAADLAKGHPGAQIRDNAMSKARFEFRWEDQFNLALDPDTARAYHDETLPQESGKVAHFCSMCGPKFCSMKITQDVRDYAAKLEAVEIKLVGMDGQQERVVAEVESGMARMAETFKETGGEIYHQAATLKQAAGEEA</sequence>
<comment type="similarity">
    <text evidence="12 13">Belongs to the ThiC family.</text>
</comment>
<gene>
    <name evidence="13 15" type="primary">thiC</name>
    <name evidence="15" type="ORF">N5I07_01925</name>
</gene>
<evidence type="ECO:0000256" key="2">
    <source>
        <dbReference type="ARBA" id="ARBA00004948"/>
    </source>
</evidence>
<feature type="binding site" evidence="13">
    <location>
        <position position="557"/>
    </location>
    <ligand>
        <name>[4Fe-4S] cluster</name>
        <dbReference type="ChEBI" id="CHEBI:49883"/>
        <note>4Fe-4S-S-AdoMet</note>
    </ligand>
</feature>
<keyword evidence="9 13" id="KW-0411">Iron-sulfur</keyword>
<dbReference type="HAMAP" id="MF_00089">
    <property type="entry name" value="ThiC"/>
    <property type="match status" value="1"/>
</dbReference>
<evidence type="ECO:0000256" key="1">
    <source>
        <dbReference type="ARBA" id="ARBA00003175"/>
    </source>
</evidence>
<evidence type="ECO:0000256" key="3">
    <source>
        <dbReference type="ARBA" id="ARBA00022485"/>
    </source>
</evidence>
<comment type="pathway">
    <text evidence="2 13">Cofactor biosynthesis; thiamine diphosphate biosynthesis.</text>
</comment>
<proteinExistence type="inferred from homology"/>
<feature type="binding site" evidence="13">
    <location>
        <position position="413"/>
    </location>
    <ligand>
        <name>Zn(2+)</name>
        <dbReference type="ChEBI" id="CHEBI:29105"/>
    </ligand>
</feature>
<accession>A0AA42V8W8</accession>
<comment type="catalytic activity">
    <reaction evidence="11 13">
        <text>5-amino-1-(5-phospho-beta-D-ribosyl)imidazole + S-adenosyl-L-methionine = 4-amino-2-methyl-5-(phosphooxymethyl)pyrimidine + CO + 5'-deoxyadenosine + formate + L-methionine + 3 H(+)</text>
        <dbReference type="Rhea" id="RHEA:24840"/>
        <dbReference type="ChEBI" id="CHEBI:15378"/>
        <dbReference type="ChEBI" id="CHEBI:15740"/>
        <dbReference type="ChEBI" id="CHEBI:17245"/>
        <dbReference type="ChEBI" id="CHEBI:17319"/>
        <dbReference type="ChEBI" id="CHEBI:57844"/>
        <dbReference type="ChEBI" id="CHEBI:58354"/>
        <dbReference type="ChEBI" id="CHEBI:59789"/>
        <dbReference type="ChEBI" id="CHEBI:137981"/>
        <dbReference type="EC" id="4.1.99.17"/>
    </reaction>
</comment>
<dbReference type="NCBIfam" id="NF009895">
    <property type="entry name" value="PRK13352.1"/>
    <property type="match status" value="1"/>
</dbReference>
<dbReference type="SFLD" id="SFLDG01114">
    <property type="entry name" value="phosphomethylpyrimidine_syntha"/>
    <property type="match status" value="1"/>
</dbReference>
<dbReference type="GO" id="GO:0009229">
    <property type="term" value="P:thiamine diphosphate biosynthetic process"/>
    <property type="evidence" value="ECO:0007669"/>
    <property type="project" value="UniProtKB-UniRule"/>
</dbReference>
<feature type="binding site" evidence="13">
    <location>
        <position position="273"/>
    </location>
    <ligand>
        <name>substrate</name>
    </ligand>
</feature>
<keyword evidence="4 13" id="KW-0949">S-adenosyl-L-methionine</keyword>
<evidence type="ECO:0000256" key="9">
    <source>
        <dbReference type="ARBA" id="ARBA00023014"/>
    </source>
</evidence>
<dbReference type="SFLD" id="SFLDS00113">
    <property type="entry name" value="Radical_SAM_Phosphomethylpyrim"/>
    <property type="match status" value="1"/>
</dbReference>
<dbReference type="NCBIfam" id="TIGR00190">
    <property type="entry name" value="thiC"/>
    <property type="match status" value="1"/>
</dbReference>
<dbReference type="Pfam" id="PF01964">
    <property type="entry name" value="ThiC_Rad_SAM"/>
    <property type="match status" value="1"/>
</dbReference>
<dbReference type="InterPro" id="IPR002817">
    <property type="entry name" value="ThiC/BzaA/B"/>
</dbReference>
<feature type="binding site" evidence="13">
    <location>
        <position position="244"/>
    </location>
    <ligand>
        <name>substrate</name>
    </ligand>
</feature>
<organism evidence="15 16">
    <name type="scientific">Aeromonas caviae</name>
    <name type="common">Aeromonas punctata</name>
    <dbReference type="NCBI Taxonomy" id="648"/>
    <lineage>
        <taxon>Bacteria</taxon>
        <taxon>Pseudomonadati</taxon>
        <taxon>Pseudomonadota</taxon>
        <taxon>Gammaproteobacteria</taxon>
        <taxon>Aeromonadales</taxon>
        <taxon>Aeromonadaceae</taxon>
        <taxon>Aeromonas</taxon>
    </lineage>
</organism>
<dbReference type="InterPro" id="IPR038521">
    <property type="entry name" value="ThiC/Bza_core_dom"/>
</dbReference>
<dbReference type="GO" id="GO:0009228">
    <property type="term" value="P:thiamine biosynthetic process"/>
    <property type="evidence" value="ECO:0007669"/>
    <property type="project" value="UniProtKB-UniRule"/>
</dbReference>
<evidence type="ECO:0000313" key="15">
    <source>
        <dbReference type="EMBL" id="MDH1896377.1"/>
    </source>
</evidence>
<keyword evidence="5 13" id="KW-0479">Metal-binding</keyword>
<evidence type="ECO:0000256" key="4">
    <source>
        <dbReference type="ARBA" id="ARBA00022691"/>
    </source>
</evidence>
<feature type="binding site" evidence="13">
    <location>
        <position position="309"/>
    </location>
    <ligand>
        <name>substrate</name>
    </ligand>
</feature>
<dbReference type="GO" id="GO:0005829">
    <property type="term" value="C:cytosol"/>
    <property type="evidence" value="ECO:0007669"/>
    <property type="project" value="TreeGrafter"/>
</dbReference>
<feature type="binding site" evidence="13">
    <location>
        <begin position="329"/>
        <end position="331"/>
    </location>
    <ligand>
        <name>substrate</name>
    </ligand>
</feature>
<protein>
    <recommendedName>
        <fullName evidence="13">Phosphomethylpyrimidine synthase</fullName>
        <ecNumber evidence="13">4.1.99.17</ecNumber>
    </recommendedName>
    <alternativeName>
        <fullName evidence="13">Hydroxymethylpyrimidine phosphate synthase</fullName>
        <shortName evidence="13">HMP-P synthase</shortName>
        <shortName evidence="13">HMP-phosphate synthase</shortName>
        <shortName evidence="13">HMPP synthase</shortName>
    </alternativeName>
    <alternativeName>
        <fullName evidence="13">Thiamine biosynthesis protein ThiC</fullName>
    </alternativeName>
</protein>
<feature type="binding site" evidence="13">
    <location>
        <position position="560"/>
    </location>
    <ligand>
        <name>[4Fe-4S] cluster</name>
        <dbReference type="ChEBI" id="CHEBI:49883"/>
        <note>4Fe-4S-S-AdoMet</note>
    </ligand>
</feature>
<keyword evidence="3 13" id="KW-0004">4Fe-4S</keyword>
<dbReference type="InterPro" id="IPR037509">
    <property type="entry name" value="ThiC"/>
</dbReference>
<feature type="binding site" evidence="13">
    <location>
        <position position="215"/>
    </location>
    <ligand>
        <name>substrate</name>
    </ligand>
</feature>
<evidence type="ECO:0000256" key="8">
    <source>
        <dbReference type="ARBA" id="ARBA00023004"/>
    </source>
</evidence>
<dbReference type="Gene3D" id="6.10.250.620">
    <property type="match status" value="1"/>
</dbReference>
<evidence type="ECO:0000259" key="14">
    <source>
        <dbReference type="Pfam" id="PF13667"/>
    </source>
</evidence>
<dbReference type="Pfam" id="PF13667">
    <property type="entry name" value="ThiC-associated"/>
    <property type="match status" value="1"/>
</dbReference>
<keyword evidence="6 13" id="KW-0862">Zinc</keyword>
<feature type="binding site" evidence="13">
    <location>
        <position position="409"/>
    </location>
    <ligand>
        <name>substrate</name>
    </ligand>
</feature>
<dbReference type="EC" id="4.1.99.17" evidence="13"/>
<evidence type="ECO:0000256" key="12">
    <source>
        <dbReference type="ARBA" id="ARBA00061546"/>
    </source>
</evidence>